<dbReference type="Gene3D" id="2.60.120.620">
    <property type="entry name" value="q2cbj1_9rhob like domain"/>
    <property type="match status" value="1"/>
</dbReference>
<evidence type="ECO:0000313" key="1">
    <source>
        <dbReference type="EMBL" id="VVE54386.1"/>
    </source>
</evidence>
<organism evidence="1 2">
    <name type="scientific">Pandoraea horticolens</name>
    <dbReference type="NCBI Taxonomy" id="2508298"/>
    <lineage>
        <taxon>Bacteria</taxon>
        <taxon>Pseudomonadati</taxon>
        <taxon>Pseudomonadota</taxon>
        <taxon>Betaproteobacteria</taxon>
        <taxon>Burkholderiales</taxon>
        <taxon>Burkholderiaceae</taxon>
        <taxon>Pandoraea</taxon>
    </lineage>
</organism>
<protein>
    <submittedName>
        <fullName evidence="1">Uncharacterized protein</fullName>
    </submittedName>
</protein>
<name>A0A5E4YZW3_9BURK</name>
<evidence type="ECO:0000313" key="2">
    <source>
        <dbReference type="Proteomes" id="UP000343317"/>
    </source>
</evidence>
<dbReference type="Pfam" id="PF10014">
    <property type="entry name" value="2OG-Fe_Oxy_2"/>
    <property type="match status" value="1"/>
</dbReference>
<dbReference type="AlphaFoldDB" id="A0A5E4YZW3"/>
<sequence>MRESTRASEYYSYGNANALLERAYLAGNIANQINESSAHSAAWEQFRARWHEVETDPYMADGGRYRRRRYSEFLVDVKMQVLELLPHVPYRQPRSVNYLNGDIDRHYTPITEATIGNVVFQRIVLGGSKLTGEIHPGTTWRQGKYYRR</sequence>
<dbReference type="RefSeq" id="WP_150623925.1">
    <property type="nucleotide sequence ID" value="NZ_CABPSM010000023.1"/>
</dbReference>
<dbReference type="Proteomes" id="UP000343317">
    <property type="component" value="Unassembled WGS sequence"/>
</dbReference>
<gene>
    <name evidence="1" type="ORF">PHO31112_04922</name>
</gene>
<proteinExistence type="predicted"/>
<keyword evidence="2" id="KW-1185">Reference proteome</keyword>
<dbReference type="InterPro" id="IPR018724">
    <property type="entry name" value="2OG-Fe_dioxygenase"/>
</dbReference>
<dbReference type="GO" id="GO:0051213">
    <property type="term" value="F:dioxygenase activity"/>
    <property type="evidence" value="ECO:0007669"/>
    <property type="project" value="InterPro"/>
</dbReference>
<accession>A0A5E4YZW3</accession>
<reference evidence="1 2" key="1">
    <citation type="submission" date="2019-08" db="EMBL/GenBank/DDBJ databases">
        <authorList>
            <person name="Peeters C."/>
        </authorList>
    </citation>
    <scope>NUCLEOTIDE SEQUENCE [LARGE SCALE GENOMIC DNA]</scope>
    <source>
        <strain evidence="1 2">LMG 31112</strain>
    </source>
</reference>
<dbReference type="EMBL" id="CABPSM010000023">
    <property type="protein sequence ID" value="VVE54386.1"/>
    <property type="molecule type" value="Genomic_DNA"/>
</dbReference>